<dbReference type="Pfam" id="PF12029">
    <property type="entry name" value="DUF3516"/>
    <property type="match status" value="1"/>
</dbReference>
<dbReference type="Proteomes" id="UP001597045">
    <property type="component" value="Unassembled WGS sequence"/>
</dbReference>
<comment type="caution">
    <text evidence="1">The sequence shown here is derived from an EMBL/GenBank/DDBJ whole genome shotgun (WGS) entry which is preliminary data.</text>
</comment>
<dbReference type="InterPro" id="IPR021904">
    <property type="entry name" value="DUF3516"/>
</dbReference>
<protein>
    <submittedName>
        <fullName evidence="1">DUF3516 domain-containing protein</fullName>
    </submittedName>
</protein>
<feature type="non-terminal residue" evidence="1">
    <location>
        <position position="259"/>
    </location>
</feature>
<sequence>RALLAAGVVEKLDTPDAEGRTVRLTVDLQFDFALNQPLSPLALAAIDLLDVESPTYALDAVSVIESILESPRQVLSAQQHKARGEAVNRMKAEGIEYDQRMELLENVKHPEPLVELLTAAYEMYRNGHPWVADYHLEPKSVVRDMYERAMTFADYISFYQLARSEGLVLRYLADAYKALKQTVPDEAKTEELQDVVEWLGELVRQVDSSLIDEWEKLRNPTDEPVEEDSAPPAVTSNVRAFRVLVRNALFRRVELASRR</sequence>
<evidence type="ECO:0000313" key="1">
    <source>
        <dbReference type="EMBL" id="MFD1050493.1"/>
    </source>
</evidence>
<name>A0ABW3MIP5_9PSEU</name>
<evidence type="ECO:0000313" key="2">
    <source>
        <dbReference type="Proteomes" id="UP001597045"/>
    </source>
</evidence>
<feature type="non-terminal residue" evidence="1">
    <location>
        <position position="1"/>
    </location>
</feature>
<gene>
    <name evidence="1" type="ORF">ACFQ1S_35705</name>
</gene>
<keyword evidence="2" id="KW-1185">Reference proteome</keyword>
<reference evidence="2" key="1">
    <citation type="journal article" date="2019" name="Int. J. Syst. Evol. Microbiol.">
        <title>The Global Catalogue of Microorganisms (GCM) 10K type strain sequencing project: providing services to taxonomists for standard genome sequencing and annotation.</title>
        <authorList>
            <consortium name="The Broad Institute Genomics Platform"/>
            <consortium name="The Broad Institute Genome Sequencing Center for Infectious Disease"/>
            <person name="Wu L."/>
            <person name="Ma J."/>
        </authorList>
    </citation>
    <scope>NUCLEOTIDE SEQUENCE [LARGE SCALE GENOMIC DNA]</scope>
    <source>
        <strain evidence="2">JCM 31486</strain>
    </source>
</reference>
<dbReference type="EMBL" id="JBHTIS010002880">
    <property type="protein sequence ID" value="MFD1050493.1"/>
    <property type="molecule type" value="Genomic_DNA"/>
</dbReference>
<organism evidence="1 2">
    <name type="scientific">Kibdelosporangium lantanae</name>
    <dbReference type="NCBI Taxonomy" id="1497396"/>
    <lineage>
        <taxon>Bacteria</taxon>
        <taxon>Bacillati</taxon>
        <taxon>Actinomycetota</taxon>
        <taxon>Actinomycetes</taxon>
        <taxon>Pseudonocardiales</taxon>
        <taxon>Pseudonocardiaceae</taxon>
        <taxon>Kibdelosporangium</taxon>
    </lineage>
</organism>
<proteinExistence type="predicted"/>
<accession>A0ABW3MIP5</accession>